<evidence type="ECO:0000256" key="1">
    <source>
        <dbReference type="SAM" id="MobiDB-lite"/>
    </source>
</evidence>
<organism evidence="2 3">
    <name type="scientific">Streptomyces venezuelae (strain ATCC 10712 / CBS 650.69 / DSM 40230 / JCM 4526 / NBRC 13096 / PD 04745)</name>
    <dbReference type="NCBI Taxonomy" id="953739"/>
    <lineage>
        <taxon>Bacteria</taxon>
        <taxon>Bacillati</taxon>
        <taxon>Actinomycetota</taxon>
        <taxon>Actinomycetes</taxon>
        <taxon>Kitasatosporales</taxon>
        <taxon>Streptomycetaceae</taxon>
        <taxon>Streptomyces</taxon>
    </lineage>
</organism>
<evidence type="ECO:0000313" key="3">
    <source>
        <dbReference type="Proteomes" id="UP000006854"/>
    </source>
</evidence>
<dbReference type="KEGG" id="sve:SVEN_2984"/>
<dbReference type="EMBL" id="FR845719">
    <property type="protein sequence ID" value="CCA56270.1"/>
    <property type="molecule type" value="Genomic_DNA"/>
</dbReference>
<dbReference type="Proteomes" id="UP000006854">
    <property type="component" value="Chromosome"/>
</dbReference>
<gene>
    <name evidence="2" type="ordered locus">SVEN_2984</name>
</gene>
<feature type="region of interest" description="Disordered" evidence="1">
    <location>
        <begin position="1"/>
        <end position="41"/>
    </location>
</feature>
<name>F2R7I5_STRVP</name>
<evidence type="ECO:0000313" key="2">
    <source>
        <dbReference type="EMBL" id="CCA56270.1"/>
    </source>
</evidence>
<keyword evidence="3" id="KW-1185">Reference proteome</keyword>
<accession>F2R7I5</accession>
<dbReference type="AlphaFoldDB" id="F2R7I5"/>
<protein>
    <submittedName>
        <fullName evidence="2">Uncharacterized protein</fullName>
    </submittedName>
</protein>
<dbReference type="HOGENOM" id="CLU_3277603_0_0_11"/>
<reference evidence="2 3" key="1">
    <citation type="journal article" date="2011" name="BMC Genomics">
        <title>Genome-wide analysis of the role of GlnR in Streptomyces venezuelae provides new insights into global nitrogen regulation in actinomycetes.</title>
        <authorList>
            <person name="Pullan S.T."/>
            <person name="Bibb M.J."/>
            <person name="Merrick M."/>
        </authorList>
    </citation>
    <scope>NUCLEOTIDE SEQUENCE [LARGE SCALE GENOMIC DNA]</scope>
    <source>
        <strain evidence="3">ATCC 10712 / CBS 650.69 / DSM 40230 / JCM 4526 / NBRC 13096 / PD 04745</strain>
    </source>
</reference>
<proteinExistence type="predicted"/>
<sequence>MRVSSTVRPFRHTAPRGPRGQTQVSSHIRLRHWSSGMGVPV</sequence>